<dbReference type="GO" id="GO:0016747">
    <property type="term" value="F:acyltransferase activity, transferring groups other than amino-acyl groups"/>
    <property type="evidence" value="ECO:0007669"/>
    <property type="project" value="InterPro"/>
</dbReference>
<dbReference type="PROSITE" id="PS51186">
    <property type="entry name" value="GNAT"/>
    <property type="match status" value="1"/>
</dbReference>
<name>A0A1H3HRS7_9FIRM</name>
<dbReference type="Pfam" id="PF00583">
    <property type="entry name" value="Acetyltransf_1"/>
    <property type="match status" value="1"/>
</dbReference>
<dbReference type="OrthoDB" id="1821130at2"/>
<dbReference type="Proteomes" id="UP000183918">
    <property type="component" value="Unassembled WGS sequence"/>
</dbReference>
<dbReference type="GO" id="GO:0005840">
    <property type="term" value="C:ribosome"/>
    <property type="evidence" value="ECO:0007669"/>
    <property type="project" value="UniProtKB-KW"/>
</dbReference>
<sequence>MITKNNYKVFHIESIDEDIVIRPMEYSDYDNVYKLWGTIHGFRIRSIDDSREGIYRFLDRNPNTSIVAVNSKNVIIGAILCGHDGRTGCLYHVCVREDYRKMGIGNVMTSSCIKALKNEKINKISLIAFKENEVGNCFWKGEKWCKRDEVNYYDFSLNDENVSKYID</sequence>
<dbReference type="STRING" id="1122142.SAMN02910414_00941"/>
<gene>
    <name evidence="2" type="ORF">SAMN02910414_00941</name>
</gene>
<dbReference type="CDD" id="cd04301">
    <property type="entry name" value="NAT_SF"/>
    <property type="match status" value="1"/>
</dbReference>
<keyword evidence="3" id="KW-1185">Reference proteome</keyword>
<feature type="domain" description="N-acetyltransferase" evidence="1">
    <location>
        <begin position="19"/>
        <end position="160"/>
    </location>
</feature>
<reference evidence="2 3" key="1">
    <citation type="submission" date="2016-10" db="EMBL/GenBank/DDBJ databases">
        <authorList>
            <person name="de Groot N.N."/>
        </authorList>
    </citation>
    <scope>NUCLEOTIDE SEQUENCE [LARGE SCALE GENOMIC DNA]</scope>
    <source>
        <strain evidence="2 3">DSM 14045</strain>
    </source>
</reference>
<dbReference type="Gene3D" id="3.40.630.30">
    <property type="match status" value="1"/>
</dbReference>
<dbReference type="SUPFAM" id="SSF55729">
    <property type="entry name" value="Acyl-CoA N-acyltransferases (Nat)"/>
    <property type="match status" value="1"/>
</dbReference>
<dbReference type="AlphaFoldDB" id="A0A1H3HRS7"/>
<protein>
    <submittedName>
        <fullName evidence="2">Ribosomal protein S18 acetylase RimI</fullName>
    </submittedName>
</protein>
<dbReference type="InterPro" id="IPR000182">
    <property type="entry name" value="GNAT_dom"/>
</dbReference>
<dbReference type="RefSeq" id="WP_074716580.1">
    <property type="nucleotide sequence ID" value="NZ_FNPG01000009.1"/>
</dbReference>
<evidence type="ECO:0000313" key="2">
    <source>
        <dbReference type="EMBL" id="SDY17508.1"/>
    </source>
</evidence>
<dbReference type="InterPro" id="IPR016181">
    <property type="entry name" value="Acyl_CoA_acyltransferase"/>
</dbReference>
<evidence type="ECO:0000259" key="1">
    <source>
        <dbReference type="PROSITE" id="PS51186"/>
    </source>
</evidence>
<evidence type="ECO:0000313" key="3">
    <source>
        <dbReference type="Proteomes" id="UP000183918"/>
    </source>
</evidence>
<accession>A0A1H3HRS7</accession>
<organism evidence="2 3">
    <name type="scientific">Lachnobacterium bovis DSM 14045</name>
    <dbReference type="NCBI Taxonomy" id="1122142"/>
    <lineage>
        <taxon>Bacteria</taxon>
        <taxon>Bacillati</taxon>
        <taxon>Bacillota</taxon>
        <taxon>Clostridia</taxon>
        <taxon>Lachnospirales</taxon>
        <taxon>Lachnospiraceae</taxon>
        <taxon>Lachnobacterium</taxon>
    </lineage>
</organism>
<dbReference type="EMBL" id="FNPG01000009">
    <property type="protein sequence ID" value="SDY17508.1"/>
    <property type="molecule type" value="Genomic_DNA"/>
</dbReference>
<keyword evidence="2" id="KW-0689">Ribosomal protein</keyword>
<proteinExistence type="predicted"/>
<keyword evidence="2" id="KW-0687">Ribonucleoprotein</keyword>